<dbReference type="Gene3D" id="2.40.440.10">
    <property type="entry name" value="L,D-transpeptidase catalytic domain-like"/>
    <property type="match status" value="1"/>
</dbReference>
<dbReference type="SUPFAM" id="SSF141523">
    <property type="entry name" value="L,D-transpeptidase catalytic domain-like"/>
    <property type="match status" value="1"/>
</dbReference>
<feature type="domain" description="L,D-TPase catalytic" evidence="6">
    <location>
        <begin position="66"/>
        <end position="170"/>
    </location>
</feature>
<keyword evidence="4" id="KW-0573">Peptidoglycan synthesis</keyword>
<dbReference type="GO" id="GO:0071555">
    <property type="term" value="P:cell wall organization"/>
    <property type="evidence" value="ECO:0007669"/>
    <property type="project" value="UniProtKB-KW"/>
</dbReference>
<accession>A0A6J7KFN0</accession>
<gene>
    <name evidence="7" type="ORF">UFOPK3564_03585</name>
</gene>
<proteinExistence type="predicted"/>
<evidence type="ECO:0000259" key="6">
    <source>
        <dbReference type="PROSITE" id="PS52029"/>
    </source>
</evidence>
<reference evidence="7" key="1">
    <citation type="submission" date="2020-05" db="EMBL/GenBank/DDBJ databases">
        <authorList>
            <person name="Chiriac C."/>
            <person name="Salcher M."/>
            <person name="Ghai R."/>
            <person name="Kavagutti S V."/>
        </authorList>
    </citation>
    <scope>NUCLEOTIDE SEQUENCE</scope>
</reference>
<dbReference type="AlphaFoldDB" id="A0A6J7KFN0"/>
<dbReference type="InterPro" id="IPR005490">
    <property type="entry name" value="LD_TPept_cat_dom"/>
</dbReference>
<dbReference type="InterPro" id="IPR038063">
    <property type="entry name" value="Transpep_catalytic_dom"/>
</dbReference>
<comment type="pathway">
    <text evidence="1">Cell wall biogenesis; peptidoglycan biosynthesis.</text>
</comment>
<organism evidence="7">
    <name type="scientific">freshwater metagenome</name>
    <dbReference type="NCBI Taxonomy" id="449393"/>
    <lineage>
        <taxon>unclassified sequences</taxon>
        <taxon>metagenomes</taxon>
        <taxon>ecological metagenomes</taxon>
    </lineage>
</organism>
<dbReference type="GO" id="GO:0018104">
    <property type="term" value="P:peptidoglycan-protein cross-linking"/>
    <property type="evidence" value="ECO:0007669"/>
    <property type="project" value="TreeGrafter"/>
</dbReference>
<keyword evidence="5" id="KW-0961">Cell wall biogenesis/degradation</keyword>
<evidence type="ECO:0000256" key="4">
    <source>
        <dbReference type="ARBA" id="ARBA00022984"/>
    </source>
</evidence>
<dbReference type="GO" id="GO:0008360">
    <property type="term" value="P:regulation of cell shape"/>
    <property type="evidence" value="ECO:0007669"/>
    <property type="project" value="UniProtKB-KW"/>
</dbReference>
<keyword evidence="3" id="KW-0133">Cell shape</keyword>
<dbReference type="GO" id="GO:0005576">
    <property type="term" value="C:extracellular region"/>
    <property type="evidence" value="ECO:0007669"/>
    <property type="project" value="TreeGrafter"/>
</dbReference>
<dbReference type="PANTHER" id="PTHR30582:SF2">
    <property type="entry name" value="L,D-TRANSPEPTIDASE YCIB-RELATED"/>
    <property type="match status" value="1"/>
</dbReference>
<evidence type="ECO:0000256" key="1">
    <source>
        <dbReference type="ARBA" id="ARBA00004752"/>
    </source>
</evidence>
<dbReference type="InterPro" id="IPR050979">
    <property type="entry name" value="LD-transpeptidase"/>
</dbReference>
<evidence type="ECO:0000313" key="7">
    <source>
        <dbReference type="EMBL" id="CAB4952754.1"/>
    </source>
</evidence>
<evidence type="ECO:0000256" key="5">
    <source>
        <dbReference type="ARBA" id="ARBA00023316"/>
    </source>
</evidence>
<evidence type="ECO:0000256" key="2">
    <source>
        <dbReference type="ARBA" id="ARBA00022679"/>
    </source>
</evidence>
<sequence length="170" mass="19181">MLQRMLDDKGYVVGKQGVYDARTQRAVLAFRKVTRRAKNTSADSSVFRALRRGEGTFKVRFPNHGRHMEGDVDRQVIALIKDGKAERIYHSSPGAPATPTIRGSFRVYRKDPGTNALGMYRSVYFIRGYAVHGYTSVPTFNASHGCFRVPMADAASIYDWMTMGMRVDTY</sequence>
<dbReference type="CDD" id="cd16913">
    <property type="entry name" value="YkuD_like"/>
    <property type="match status" value="1"/>
</dbReference>
<evidence type="ECO:0000256" key="3">
    <source>
        <dbReference type="ARBA" id="ARBA00022960"/>
    </source>
</evidence>
<dbReference type="UniPathway" id="UPA00219"/>
<dbReference type="EMBL" id="CAFBMK010000363">
    <property type="protein sequence ID" value="CAB4952754.1"/>
    <property type="molecule type" value="Genomic_DNA"/>
</dbReference>
<name>A0A6J7KFN0_9ZZZZ</name>
<dbReference type="GO" id="GO:0016740">
    <property type="term" value="F:transferase activity"/>
    <property type="evidence" value="ECO:0007669"/>
    <property type="project" value="UniProtKB-KW"/>
</dbReference>
<keyword evidence="2" id="KW-0808">Transferase</keyword>
<dbReference type="PANTHER" id="PTHR30582">
    <property type="entry name" value="L,D-TRANSPEPTIDASE"/>
    <property type="match status" value="1"/>
</dbReference>
<protein>
    <submittedName>
        <fullName evidence="7">Unannotated protein</fullName>
    </submittedName>
</protein>
<dbReference type="GO" id="GO:0071972">
    <property type="term" value="F:peptidoglycan L,D-transpeptidase activity"/>
    <property type="evidence" value="ECO:0007669"/>
    <property type="project" value="TreeGrafter"/>
</dbReference>
<dbReference type="PROSITE" id="PS52029">
    <property type="entry name" value="LD_TPASE"/>
    <property type="match status" value="1"/>
</dbReference>
<dbReference type="Pfam" id="PF03734">
    <property type="entry name" value="YkuD"/>
    <property type="match status" value="1"/>
</dbReference>